<name>A0A8H4T279_9HYPO</name>
<dbReference type="Gene3D" id="1.10.510.10">
    <property type="entry name" value="Transferase(Phosphotransferase) domain 1"/>
    <property type="match status" value="1"/>
</dbReference>
<sequence>MVLLQAKKIFTILVLVDEAWAIANLIRQDNISDVDLPLSRKGSIGNDDYNVLVSVKTGKEFPSFATWPKEASVKAFLKEQWVVQAPVLDCFGKHISLDSKCPLALIESFTEAKRGGSGLVHKCRVHAAHQTIFELNTEPYIAIKEVNIEQTFEKERENLRLIQGLDHKHLIKLIATCQKGQIFYFMFPWANGGDLRDFWKRNDPRPRTPALFLWSLRQMLGIVSAIKALHGKNIRHGDIKPQNILHFLEGRGENNDEEGVLVIADVGISRLHREITSMRNAPTNSNESTISYEAPEAQSDQREGKPRPRRYDMWSLGCMFLEFTVWLVHDYNAVRSFRWCRISRDEPTTTPGNFFTRKSESSVQIHSAVNDAIKHLRSNQLCKGDTALGDLIQLIEEDLLQTEALKRAEAPELFDRLEKIVSAAEDTPGYMGRQTDPPSAIPEFFNRSGPRHNSASGARRPSLRVD</sequence>
<feature type="signal peptide" evidence="2">
    <location>
        <begin position="1"/>
        <end position="21"/>
    </location>
</feature>
<dbReference type="OrthoDB" id="1046782at2759"/>
<reference evidence="4" key="1">
    <citation type="journal article" date="2020" name="BMC Genomics">
        <title>Correction to: Identification and distribution of gene clusters required for synthesis of sphingolipid metabolism inhibitors in diverse species of the filamentous fungus Fusarium.</title>
        <authorList>
            <person name="Kim H.S."/>
            <person name="Lohmar J.M."/>
            <person name="Busman M."/>
            <person name="Brown D.W."/>
            <person name="Naumann T.A."/>
            <person name="Divon H.H."/>
            <person name="Lysoe E."/>
            <person name="Uhlig S."/>
            <person name="Proctor R.H."/>
        </authorList>
    </citation>
    <scope>NUCLEOTIDE SEQUENCE</scope>
    <source>
        <strain evidence="4">NRRL 20472</strain>
    </source>
</reference>
<feature type="domain" description="Protein kinase" evidence="3">
    <location>
        <begin position="106"/>
        <end position="421"/>
    </location>
</feature>
<gene>
    <name evidence="4" type="ORF">FSARC_13323</name>
</gene>
<dbReference type="Pfam" id="PF00069">
    <property type="entry name" value="Pkinase"/>
    <property type="match status" value="1"/>
</dbReference>
<accession>A0A8H4T279</accession>
<dbReference type="EMBL" id="JABEXW010000986">
    <property type="protein sequence ID" value="KAF4950004.1"/>
    <property type="molecule type" value="Genomic_DNA"/>
</dbReference>
<keyword evidence="5" id="KW-1185">Reference proteome</keyword>
<protein>
    <recommendedName>
        <fullName evidence="3">Protein kinase domain-containing protein</fullName>
    </recommendedName>
</protein>
<feature type="compositionally biased region" description="Polar residues" evidence="1">
    <location>
        <begin position="278"/>
        <end position="291"/>
    </location>
</feature>
<organism evidence="4 5">
    <name type="scientific">Fusarium sarcochroum</name>
    <dbReference type="NCBI Taxonomy" id="1208366"/>
    <lineage>
        <taxon>Eukaryota</taxon>
        <taxon>Fungi</taxon>
        <taxon>Dikarya</taxon>
        <taxon>Ascomycota</taxon>
        <taxon>Pezizomycotina</taxon>
        <taxon>Sordariomycetes</taxon>
        <taxon>Hypocreomycetidae</taxon>
        <taxon>Hypocreales</taxon>
        <taxon>Nectriaceae</taxon>
        <taxon>Fusarium</taxon>
        <taxon>Fusarium lateritium species complex</taxon>
    </lineage>
</organism>
<evidence type="ECO:0000259" key="3">
    <source>
        <dbReference type="PROSITE" id="PS50011"/>
    </source>
</evidence>
<feature type="region of interest" description="Disordered" evidence="1">
    <location>
        <begin position="427"/>
        <end position="466"/>
    </location>
</feature>
<dbReference type="Proteomes" id="UP000622797">
    <property type="component" value="Unassembled WGS sequence"/>
</dbReference>
<dbReference type="SMART" id="SM00220">
    <property type="entry name" value="S_TKc"/>
    <property type="match status" value="1"/>
</dbReference>
<comment type="caution">
    <text evidence="4">The sequence shown here is derived from an EMBL/GenBank/DDBJ whole genome shotgun (WGS) entry which is preliminary data.</text>
</comment>
<dbReference type="PROSITE" id="PS50011">
    <property type="entry name" value="PROTEIN_KINASE_DOM"/>
    <property type="match status" value="1"/>
</dbReference>
<dbReference type="InterPro" id="IPR000719">
    <property type="entry name" value="Prot_kinase_dom"/>
</dbReference>
<proteinExistence type="predicted"/>
<feature type="region of interest" description="Disordered" evidence="1">
    <location>
        <begin position="278"/>
        <end position="307"/>
    </location>
</feature>
<dbReference type="CDD" id="cd00180">
    <property type="entry name" value="PKc"/>
    <property type="match status" value="1"/>
</dbReference>
<feature type="chain" id="PRO_5034567258" description="Protein kinase domain-containing protein" evidence="2">
    <location>
        <begin position="22"/>
        <end position="466"/>
    </location>
</feature>
<dbReference type="GO" id="GO:0004674">
    <property type="term" value="F:protein serine/threonine kinase activity"/>
    <property type="evidence" value="ECO:0007669"/>
    <property type="project" value="TreeGrafter"/>
</dbReference>
<evidence type="ECO:0000313" key="5">
    <source>
        <dbReference type="Proteomes" id="UP000622797"/>
    </source>
</evidence>
<dbReference type="SUPFAM" id="SSF56112">
    <property type="entry name" value="Protein kinase-like (PK-like)"/>
    <property type="match status" value="1"/>
</dbReference>
<reference evidence="4" key="2">
    <citation type="submission" date="2020-05" db="EMBL/GenBank/DDBJ databases">
        <authorList>
            <person name="Kim H.-S."/>
            <person name="Proctor R.H."/>
            <person name="Brown D.W."/>
        </authorList>
    </citation>
    <scope>NUCLEOTIDE SEQUENCE</scope>
    <source>
        <strain evidence="4">NRRL 20472</strain>
    </source>
</reference>
<evidence type="ECO:0000313" key="4">
    <source>
        <dbReference type="EMBL" id="KAF4950004.1"/>
    </source>
</evidence>
<dbReference type="PANTHER" id="PTHR24359">
    <property type="entry name" value="SERINE/THREONINE-PROTEIN KINASE SBK1"/>
    <property type="match status" value="1"/>
</dbReference>
<dbReference type="PANTHER" id="PTHR24359:SF1">
    <property type="entry name" value="INHIBITOR OF NUCLEAR FACTOR KAPPA-B KINASE EPSILON SUBUNIT HOMOLOG 1-RELATED"/>
    <property type="match status" value="1"/>
</dbReference>
<dbReference type="GO" id="GO:0005524">
    <property type="term" value="F:ATP binding"/>
    <property type="evidence" value="ECO:0007669"/>
    <property type="project" value="InterPro"/>
</dbReference>
<keyword evidence="2" id="KW-0732">Signal</keyword>
<dbReference type="AlphaFoldDB" id="A0A8H4T279"/>
<dbReference type="InterPro" id="IPR011009">
    <property type="entry name" value="Kinase-like_dom_sf"/>
</dbReference>
<evidence type="ECO:0000256" key="1">
    <source>
        <dbReference type="SAM" id="MobiDB-lite"/>
    </source>
</evidence>
<evidence type="ECO:0000256" key="2">
    <source>
        <dbReference type="SAM" id="SignalP"/>
    </source>
</evidence>